<dbReference type="PIRSF" id="PIRSF036979">
    <property type="entry name" value="Arginase"/>
    <property type="match status" value="1"/>
</dbReference>
<dbReference type="EMBL" id="JAAGRR010000014">
    <property type="protein sequence ID" value="NDY41720.1"/>
    <property type="molecule type" value="Genomic_DNA"/>
</dbReference>
<dbReference type="SUPFAM" id="SSF52768">
    <property type="entry name" value="Arginase/deacetylase"/>
    <property type="match status" value="1"/>
</dbReference>
<feature type="binding site" evidence="4">
    <location>
        <position position="107"/>
    </location>
    <ligand>
        <name>Mn(2+)</name>
        <dbReference type="ChEBI" id="CHEBI:29035"/>
        <label>1</label>
    </ligand>
</feature>
<sequence length="291" mass="31435">MTLAFLGPEGAVADPSRARIHFIPVPFDATTCYRPGARLGPSAILAASPHMEWYDEELDAEVWRLGLYTRPPLEPVLPPEAMIEAVRAAVSESLSVGAFPVVLGGEHSVTVGAVSALRERVGDLAVVQFDAHADLRENYQGSPYSHACVMRRIWDSARVRQVGIRSLSRPEMEFLRAEGRPPIWAREVKADCAGAVRRLLDGLPDIPVYVTIDLDCLDPAVMPAVGTPEPGGLSWDEILAFLRALAGTGRVAAFDVVELAPLPGLAAPEYTAARLVYKFLTYLFAPGPGRG</sequence>
<keyword evidence="2 4" id="KW-0479">Metal-binding</keyword>
<feature type="binding site" evidence="4">
    <location>
        <position position="213"/>
    </location>
    <ligand>
        <name>Mn(2+)</name>
        <dbReference type="ChEBI" id="CHEBI:29035"/>
        <label>1</label>
    </ligand>
</feature>
<dbReference type="GO" id="GO:0008783">
    <property type="term" value="F:agmatinase activity"/>
    <property type="evidence" value="ECO:0007669"/>
    <property type="project" value="UniProtKB-EC"/>
</dbReference>
<dbReference type="PROSITE" id="PS51409">
    <property type="entry name" value="ARGINASE_2"/>
    <property type="match status" value="1"/>
</dbReference>
<dbReference type="CDD" id="cd11593">
    <property type="entry name" value="Agmatinase-like_2"/>
    <property type="match status" value="1"/>
</dbReference>
<dbReference type="InterPro" id="IPR023696">
    <property type="entry name" value="Ureohydrolase_dom_sf"/>
</dbReference>
<comment type="cofactor">
    <cofactor evidence="4">
        <name>Mn(2+)</name>
        <dbReference type="ChEBI" id="CHEBI:29035"/>
    </cofactor>
    <text evidence="4">Binds 2 manganese ions per subunit.</text>
</comment>
<comment type="similarity">
    <text evidence="1">Belongs to the arginase family. Agmatinase subfamily.</text>
</comment>
<reference evidence="6 7" key="1">
    <citation type="submission" date="2020-02" db="EMBL/GenBank/DDBJ databases">
        <title>Comparative genomics of sulfur disproportionating microorganisms.</title>
        <authorList>
            <person name="Ward L.M."/>
            <person name="Bertran E."/>
            <person name="Johnston D.T."/>
        </authorList>
    </citation>
    <scope>NUCLEOTIDE SEQUENCE [LARGE SCALE GENOMIC DNA]</scope>
    <source>
        <strain evidence="6 7">DSM 100025</strain>
    </source>
</reference>
<evidence type="ECO:0000256" key="2">
    <source>
        <dbReference type="ARBA" id="ARBA00022723"/>
    </source>
</evidence>
<dbReference type="GO" id="GO:0033389">
    <property type="term" value="P:putrescine biosynthetic process from arginine, via agmatine"/>
    <property type="evidence" value="ECO:0007669"/>
    <property type="project" value="TreeGrafter"/>
</dbReference>
<evidence type="ECO:0000256" key="5">
    <source>
        <dbReference type="RuleBase" id="RU003684"/>
    </source>
</evidence>
<feature type="binding site" evidence="4">
    <location>
        <position position="134"/>
    </location>
    <ligand>
        <name>Mn(2+)</name>
        <dbReference type="ChEBI" id="CHEBI:29035"/>
        <label>1</label>
    </ligand>
</feature>
<keyword evidence="3 5" id="KW-0378">Hydrolase</keyword>
<dbReference type="NCBIfam" id="TIGR01230">
    <property type="entry name" value="agmatinase"/>
    <property type="match status" value="1"/>
</dbReference>
<evidence type="ECO:0000313" key="6">
    <source>
        <dbReference type="EMBL" id="NDY41720.1"/>
    </source>
</evidence>
<dbReference type="Gene3D" id="3.40.800.10">
    <property type="entry name" value="Ureohydrolase domain"/>
    <property type="match status" value="1"/>
</dbReference>
<dbReference type="GO" id="GO:0046872">
    <property type="term" value="F:metal ion binding"/>
    <property type="evidence" value="ECO:0007669"/>
    <property type="project" value="UniProtKB-KW"/>
</dbReference>
<protein>
    <submittedName>
        <fullName evidence="6">Agmatinase</fullName>
        <ecNumber evidence="6">3.5.3.11</ecNumber>
    </submittedName>
</protein>
<dbReference type="InterPro" id="IPR020855">
    <property type="entry name" value="Ureohydrolase_Mn_BS"/>
</dbReference>
<proteinExistence type="inferred from homology"/>
<dbReference type="InterPro" id="IPR006035">
    <property type="entry name" value="Ureohydrolase"/>
</dbReference>
<dbReference type="AlphaFoldDB" id="A0A6N9TMQ3"/>
<gene>
    <name evidence="6" type="primary">speB</name>
    <name evidence="6" type="ORF">G3N55_02485</name>
</gene>
<evidence type="ECO:0000256" key="3">
    <source>
        <dbReference type="ARBA" id="ARBA00022801"/>
    </source>
</evidence>
<evidence type="ECO:0000313" key="7">
    <source>
        <dbReference type="Proteomes" id="UP000469346"/>
    </source>
</evidence>
<dbReference type="InterPro" id="IPR005925">
    <property type="entry name" value="Agmatinase-rel"/>
</dbReference>
<name>A0A6N9TMQ3_DISTH</name>
<dbReference type="EC" id="3.5.3.11" evidence="6"/>
<dbReference type="PROSITE" id="PS01053">
    <property type="entry name" value="ARGINASE_1"/>
    <property type="match status" value="1"/>
</dbReference>
<dbReference type="PANTHER" id="PTHR11358">
    <property type="entry name" value="ARGINASE/AGMATINASE"/>
    <property type="match status" value="1"/>
</dbReference>
<dbReference type="Proteomes" id="UP000469346">
    <property type="component" value="Unassembled WGS sequence"/>
</dbReference>
<dbReference type="RefSeq" id="WP_163297873.1">
    <property type="nucleotide sequence ID" value="NZ_JAAGRR010000014.1"/>
</dbReference>
<keyword evidence="7" id="KW-1185">Reference proteome</keyword>
<accession>A0A6N9TMQ3</accession>
<comment type="caution">
    <text evidence="6">The sequence shown here is derived from an EMBL/GenBank/DDBJ whole genome shotgun (WGS) entry which is preliminary data.</text>
</comment>
<dbReference type="Pfam" id="PF00491">
    <property type="entry name" value="Arginase"/>
    <property type="match status" value="1"/>
</dbReference>
<evidence type="ECO:0000256" key="1">
    <source>
        <dbReference type="ARBA" id="ARBA00009227"/>
    </source>
</evidence>
<feature type="binding site" evidence="4">
    <location>
        <position position="132"/>
    </location>
    <ligand>
        <name>Mn(2+)</name>
        <dbReference type="ChEBI" id="CHEBI:29035"/>
        <label>1</label>
    </ligand>
</feature>
<feature type="binding site" evidence="4">
    <location>
        <position position="215"/>
    </location>
    <ligand>
        <name>Mn(2+)</name>
        <dbReference type="ChEBI" id="CHEBI:29035"/>
        <label>1</label>
    </ligand>
</feature>
<organism evidence="6 7">
    <name type="scientific">Dissulfurirhabdus thermomarina</name>
    <dbReference type="NCBI Taxonomy" id="1765737"/>
    <lineage>
        <taxon>Bacteria</taxon>
        <taxon>Deltaproteobacteria</taxon>
        <taxon>Dissulfurirhabdaceae</taxon>
        <taxon>Dissulfurirhabdus</taxon>
    </lineage>
</organism>
<dbReference type="PANTHER" id="PTHR11358:SF26">
    <property type="entry name" value="GUANIDINO ACID HYDROLASE, MITOCHONDRIAL"/>
    <property type="match status" value="1"/>
</dbReference>
<keyword evidence="4" id="KW-0464">Manganese</keyword>
<feature type="binding site" evidence="4">
    <location>
        <position position="130"/>
    </location>
    <ligand>
        <name>Mn(2+)</name>
        <dbReference type="ChEBI" id="CHEBI:29035"/>
        <label>1</label>
    </ligand>
</feature>
<evidence type="ECO:0000256" key="4">
    <source>
        <dbReference type="PIRSR" id="PIRSR036979-1"/>
    </source>
</evidence>